<gene>
    <name evidence="2" type="ORF">AB3K24_02315</name>
</gene>
<dbReference type="RefSeq" id="WP_367973607.1">
    <property type="nucleotide sequence ID" value="NZ_JBFPEQ010000001.1"/>
</dbReference>
<evidence type="ECO:0000313" key="3">
    <source>
        <dbReference type="Proteomes" id="UP001556617"/>
    </source>
</evidence>
<reference evidence="2 3" key="1">
    <citation type="submission" date="2024-07" db="EMBL/GenBank/DDBJ databases">
        <authorList>
            <person name="Yun M."/>
        </authorList>
    </citation>
    <scope>NUCLEOTIDE SEQUENCE [LARGE SCALE GENOMIC DNA]</scope>
    <source>
        <strain evidence="2 3">MS01</strain>
    </source>
</reference>
<keyword evidence="3" id="KW-1185">Reference proteome</keyword>
<keyword evidence="1" id="KW-0472">Membrane</keyword>
<organism evidence="2 3">
    <name type="scientific">Leuconostoc aquikimchii</name>
    <dbReference type="NCBI Taxonomy" id="3236804"/>
    <lineage>
        <taxon>Bacteria</taxon>
        <taxon>Bacillati</taxon>
        <taxon>Bacillota</taxon>
        <taxon>Bacilli</taxon>
        <taxon>Lactobacillales</taxon>
        <taxon>Lactobacillaceae</taxon>
        <taxon>Leuconostoc</taxon>
    </lineage>
</organism>
<dbReference type="Proteomes" id="UP001556617">
    <property type="component" value="Unassembled WGS sequence"/>
</dbReference>
<accession>A0ABV3S2A2</accession>
<comment type="caution">
    <text evidence="2">The sequence shown here is derived from an EMBL/GenBank/DDBJ whole genome shotgun (WGS) entry which is preliminary data.</text>
</comment>
<sequence length="82" mass="8993">MKQKIISILIVVISLSITIALLTASIVTGNHLYAKIGSSFIGIVMCLAAVIEIKKDGKIIWSNVAPYLPGVWLLLNPWIQYL</sequence>
<feature type="transmembrane region" description="Helical" evidence="1">
    <location>
        <begin position="5"/>
        <end position="26"/>
    </location>
</feature>
<protein>
    <submittedName>
        <fullName evidence="2">Uncharacterized protein</fullName>
    </submittedName>
</protein>
<evidence type="ECO:0000313" key="2">
    <source>
        <dbReference type="EMBL" id="MEX0380188.1"/>
    </source>
</evidence>
<feature type="transmembrane region" description="Helical" evidence="1">
    <location>
        <begin position="32"/>
        <end position="53"/>
    </location>
</feature>
<proteinExistence type="predicted"/>
<feature type="transmembrane region" description="Helical" evidence="1">
    <location>
        <begin position="60"/>
        <end position="79"/>
    </location>
</feature>
<evidence type="ECO:0000256" key="1">
    <source>
        <dbReference type="SAM" id="Phobius"/>
    </source>
</evidence>
<name>A0ABV3S2A2_9LACO</name>
<keyword evidence="1" id="KW-1133">Transmembrane helix</keyword>
<dbReference type="EMBL" id="JBFPER010000001">
    <property type="protein sequence ID" value="MEX0380188.1"/>
    <property type="molecule type" value="Genomic_DNA"/>
</dbReference>
<keyword evidence="1" id="KW-0812">Transmembrane</keyword>